<dbReference type="STRING" id="5288.A0A5C5G0E0"/>
<feature type="compositionally biased region" description="Low complexity" evidence="2">
    <location>
        <begin position="23"/>
        <end position="39"/>
    </location>
</feature>
<dbReference type="GO" id="GO:0003723">
    <property type="term" value="F:RNA binding"/>
    <property type="evidence" value="ECO:0007669"/>
    <property type="project" value="UniProtKB-KW"/>
</dbReference>
<keyword evidence="5" id="KW-1185">Reference proteome</keyword>
<gene>
    <name evidence="4" type="ORF">DMC30DRAFT_134709</name>
</gene>
<dbReference type="PANTHER" id="PTHR23189">
    <property type="entry name" value="RNA RECOGNITION MOTIF-CONTAINING"/>
    <property type="match status" value="1"/>
</dbReference>
<evidence type="ECO:0000256" key="2">
    <source>
        <dbReference type="SAM" id="MobiDB-lite"/>
    </source>
</evidence>
<feature type="region of interest" description="Disordered" evidence="2">
    <location>
        <begin position="442"/>
        <end position="527"/>
    </location>
</feature>
<dbReference type="AlphaFoldDB" id="A0A5C5G0E0"/>
<feature type="region of interest" description="Disordered" evidence="2">
    <location>
        <begin position="1"/>
        <end position="39"/>
    </location>
</feature>
<protein>
    <submittedName>
        <fullName evidence="4">RNA recognition motif 2-domain-containing protein</fullName>
    </submittedName>
</protein>
<feature type="compositionally biased region" description="Low complexity" evidence="2">
    <location>
        <begin position="452"/>
        <end position="471"/>
    </location>
</feature>
<comment type="caution">
    <text evidence="4">The sequence shown here is derived from an EMBL/GenBank/DDBJ whole genome shotgun (WGS) entry which is preliminary data.</text>
</comment>
<name>A0A5C5G0E0_9BASI</name>
<dbReference type="Pfam" id="PF04059">
    <property type="entry name" value="RRM_2"/>
    <property type="match status" value="1"/>
</dbReference>
<dbReference type="OrthoDB" id="417481at2759"/>
<organism evidence="4 5">
    <name type="scientific">Rhodotorula diobovata</name>
    <dbReference type="NCBI Taxonomy" id="5288"/>
    <lineage>
        <taxon>Eukaryota</taxon>
        <taxon>Fungi</taxon>
        <taxon>Dikarya</taxon>
        <taxon>Basidiomycota</taxon>
        <taxon>Pucciniomycotina</taxon>
        <taxon>Microbotryomycetes</taxon>
        <taxon>Sporidiobolales</taxon>
        <taxon>Sporidiobolaceae</taxon>
        <taxon>Rhodotorula</taxon>
    </lineage>
</organism>
<dbReference type="InterPro" id="IPR035979">
    <property type="entry name" value="RBD_domain_sf"/>
</dbReference>
<feature type="region of interest" description="Disordered" evidence="2">
    <location>
        <begin position="52"/>
        <end position="100"/>
    </location>
</feature>
<dbReference type="InterPro" id="IPR007201">
    <property type="entry name" value="Mei2-like_Rrm_C"/>
</dbReference>
<evidence type="ECO:0000256" key="1">
    <source>
        <dbReference type="ARBA" id="ARBA00022884"/>
    </source>
</evidence>
<sequence>MSDRPLAPTIPDVFSSPSPSPSPNSSHRASPDSVSPSLVPVSQAWVPASASDLGDALPLEPLDPNDCAHEGDSTYASEARDAFPSFAPHPHPATPPVAPIVAHGLDRRPLAPSVADEAPFRTPSKLSGREYSSFSSVLSPVSPSFNPVVGSSSGTTPTRQMQPFTSVFRFDQPLKSASDPATPLRFSAFEQGSLALGRVHPTVAPAAWTWPTRSNKADEEPSLRYREPSIAPSYDLTPPRGVDEDTPTKVGRLAACSLVDSPPKQPSSSSAVATRYVLVEGLRKDLTEADLRELLLPRCAGLSMRGCFTARLRDHGEVVLLFHDVRHALAGSRLVQLNETGMLALQARCITREAFEQLAGPQQASTLLSPSEAVLVFTLRGPPSSQSFTPVSLLAEFGEIRALKVVEAHLHVVEYWDDRAAEQAHKVLDGREQAGARFECSFEPGVASTEPPSWTKSSAASTSKSTLTPLDPFFPPTPAATPRSTTSFETSFLSPPQPPPLPTSNFAQSVFPQPPASSAPRWTSSLPPVAPAGPLHFAPAPQQQPTFVVPAQPAISTPVFEQARAAALAPAPTPANASSASPWPAKHRSHVGQEYGIVRDDRIPAGNVLNFERIERGLDVRTTVMIKNIPNKLKDYEVMAFIEEVVGRAYDFIYIRCDYSTGNNVGYGFCNFTSTDALLAFAKARLGTRWNLCGSDKLCVLSYANIQGKASLVNHFRNSSVLDQAESRRPKLFVTSGPRQGEPEPFPVCDDPVRKARSALNASTVGLFPAQKPVFKLAQAFQGLNTASY</sequence>
<evidence type="ECO:0000259" key="3">
    <source>
        <dbReference type="Pfam" id="PF04059"/>
    </source>
</evidence>
<keyword evidence="1" id="KW-0694">RNA-binding</keyword>
<proteinExistence type="predicted"/>
<evidence type="ECO:0000313" key="5">
    <source>
        <dbReference type="Proteomes" id="UP000311382"/>
    </source>
</evidence>
<dbReference type="SUPFAM" id="SSF54928">
    <property type="entry name" value="RNA-binding domain, RBD"/>
    <property type="match status" value="1"/>
</dbReference>
<evidence type="ECO:0000313" key="4">
    <source>
        <dbReference type="EMBL" id="TNY22557.1"/>
    </source>
</evidence>
<feature type="domain" description="Mei2-like C-terminal RNA recognition motif" evidence="3">
    <location>
        <begin position="621"/>
        <end position="717"/>
    </location>
</feature>
<reference evidence="4 5" key="1">
    <citation type="submission" date="2019-03" db="EMBL/GenBank/DDBJ databases">
        <title>Rhodosporidium diobovatum UCD-FST 08-225 genome sequencing, assembly, and annotation.</title>
        <authorList>
            <person name="Fakankun I.U."/>
            <person name="Fristensky B."/>
            <person name="Levin D.B."/>
        </authorList>
    </citation>
    <scope>NUCLEOTIDE SEQUENCE [LARGE SCALE GENOMIC DNA]</scope>
    <source>
        <strain evidence="4 5">UCD-FST 08-225</strain>
    </source>
</reference>
<accession>A0A5C5G0E0</accession>
<dbReference type="EMBL" id="SOZI01000023">
    <property type="protein sequence ID" value="TNY22557.1"/>
    <property type="molecule type" value="Genomic_DNA"/>
</dbReference>
<dbReference type="Proteomes" id="UP000311382">
    <property type="component" value="Unassembled WGS sequence"/>
</dbReference>
<feature type="compositionally biased region" description="Pro residues" evidence="2">
    <location>
        <begin position="87"/>
        <end position="98"/>
    </location>
</feature>